<dbReference type="GO" id="GO:0004016">
    <property type="term" value="F:adenylate cyclase activity"/>
    <property type="evidence" value="ECO:0007669"/>
    <property type="project" value="TreeGrafter"/>
</dbReference>
<reference evidence="4 5" key="1">
    <citation type="submission" date="2016-04" db="EMBL/GenBank/DDBJ databases">
        <title>Draft Genome Sequences of Staphylococcus capitis Strain H36, S. capitis Strain H65, S. cohnii Strain H62, S. hominis Strain H69, Mycobacterium iranicum Strain H39, Plantibacter sp. Strain H53, Pseudomonas oryzihabitans Strain H72, and Microbacterium sp. Strain H83, isolated from residential settings.</title>
        <authorList>
            <person name="Lymperopoulou D."/>
            <person name="Adams R.I."/>
            <person name="Lindow S."/>
            <person name="Coil D.A."/>
            <person name="Jospin G."/>
            <person name="Eisen J.A."/>
        </authorList>
    </citation>
    <scope>NUCLEOTIDE SEQUENCE [LARGE SCALE GENOMIC DNA]</scope>
    <source>
        <strain evidence="4 5">H39</strain>
    </source>
</reference>
<protein>
    <submittedName>
        <fullName evidence="4">LuxR family transcriptional regulator</fullName>
    </submittedName>
</protein>
<evidence type="ECO:0000313" key="5">
    <source>
        <dbReference type="Proteomes" id="UP000078396"/>
    </source>
</evidence>
<evidence type="ECO:0000259" key="3">
    <source>
        <dbReference type="PROSITE" id="PS50043"/>
    </source>
</evidence>
<dbReference type="GO" id="GO:0005737">
    <property type="term" value="C:cytoplasm"/>
    <property type="evidence" value="ECO:0007669"/>
    <property type="project" value="TreeGrafter"/>
</dbReference>
<proteinExistence type="predicted"/>
<dbReference type="InterPro" id="IPR027417">
    <property type="entry name" value="P-loop_NTPase"/>
</dbReference>
<dbReference type="SUPFAM" id="SSF52540">
    <property type="entry name" value="P-loop containing nucleoside triphosphate hydrolases"/>
    <property type="match status" value="1"/>
</dbReference>
<dbReference type="PANTHER" id="PTHR16305">
    <property type="entry name" value="TESTICULAR SOLUBLE ADENYLYL CYCLASE"/>
    <property type="match status" value="1"/>
</dbReference>
<dbReference type="InterPro" id="IPR000792">
    <property type="entry name" value="Tscrpt_reg_LuxR_C"/>
</dbReference>
<name>A0A178LQ92_MYCIR</name>
<keyword evidence="2" id="KW-0067">ATP-binding</keyword>
<dbReference type="PROSITE" id="PS00622">
    <property type="entry name" value="HTH_LUXR_1"/>
    <property type="match status" value="1"/>
</dbReference>
<dbReference type="InterPro" id="IPR016032">
    <property type="entry name" value="Sig_transdc_resp-reg_C-effctor"/>
</dbReference>
<dbReference type="SMART" id="SM00421">
    <property type="entry name" value="HTH_LUXR"/>
    <property type="match status" value="1"/>
</dbReference>
<dbReference type="CDD" id="cd06170">
    <property type="entry name" value="LuxR_C_like"/>
    <property type="match status" value="1"/>
</dbReference>
<dbReference type="PRINTS" id="PR00038">
    <property type="entry name" value="HTHLUXR"/>
</dbReference>
<dbReference type="InterPro" id="IPR041664">
    <property type="entry name" value="AAA_16"/>
</dbReference>
<dbReference type="PROSITE" id="PS50043">
    <property type="entry name" value="HTH_LUXR_2"/>
    <property type="match status" value="1"/>
</dbReference>
<dbReference type="InterPro" id="IPR011990">
    <property type="entry name" value="TPR-like_helical_dom_sf"/>
</dbReference>
<dbReference type="GO" id="GO:0005524">
    <property type="term" value="F:ATP binding"/>
    <property type="evidence" value="ECO:0007669"/>
    <property type="project" value="UniProtKB-KW"/>
</dbReference>
<evidence type="ECO:0000256" key="2">
    <source>
        <dbReference type="ARBA" id="ARBA00022840"/>
    </source>
</evidence>
<dbReference type="SUPFAM" id="SSF48452">
    <property type="entry name" value="TPR-like"/>
    <property type="match status" value="2"/>
</dbReference>
<dbReference type="GO" id="GO:0003677">
    <property type="term" value="F:DNA binding"/>
    <property type="evidence" value="ECO:0007669"/>
    <property type="project" value="InterPro"/>
</dbReference>
<accession>A0A178LQ92</accession>
<dbReference type="Gene3D" id="1.25.40.10">
    <property type="entry name" value="Tetratricopeptide repeat domain"/>
    <property type="match status" value="2"/>
</dbReference>
<dbReference type="RefSeq" id="WP_064284147.1">
    <property type="nucleotide sequence ID" value="NZ_LWCS01000051.1"/>
</dbReference>
<dbReference type="EMBL" id="LWCS01000051">
    <property type="protein sequence ID" value="OAN32929.1"/>
    <property type="molecule type" value="Genomic_DNA"/>
</dbReference>
<evidence type="ECO:0000313" key="4">
    <source>
        <dbReference type="EMBL" id="OAN32929.1"/>
    </source>
</evidence>
<dbReference type="Gene3D" id="1.10.10.10">
    <property type="entry name" value="Winged helix-like DNA-binding domain superfamily/Winged helix DNA-binding domain"/>
    <property type="match status" value="1"/>
</dbReference>
<dbReference type="Proteomes" id="UP000078396">
    <property type="component" value="Unassembled WGS sequence"/>
</dbReference>
<feature type="domain" description="HTH luxR-type" evidence="3">
    <location>
        <begin position="849"/>
        <end position="913"/>
    </location>
</feature>
<dbReference type="SUPFAM" id="SSF46894">
    <property type="entry name" value="C-terminal effector domain of the bipartite response regulators"/>
    <property type="match status" value="1"/>
</dbReference>
<dbReference type="Pfam" id="PF13191">
    <property type="entry name" value="AAA_16"/>
    <property type="match status" value="1"/>
</dbReference>
<dbReference type="PANTHER" id="PTHR16305:SF35">
    <property type="entry name" value="TRANSCRIPTIONAL ACTIVATOR DOMAIN"/>
    <property type="match status" value="1"/>
</dbReference>
<dbReference type="OrthoDB" id="3796539at2"/>
<dbReference type="GO" id="GO:0006355">
    <property type="term" value="P:regulation of DNA-templated transcription"/>
    <property type="evidence" value="ECO:0007669"/>
    <property type="project" value="InterPro"/>
</dbReference>
<sequence length="913" mass="97170">MGGAYDSTSGPVSAVDAFLFTAARQPAGLLIEGEAGIGKTTLWDGVVDRAAGAGFVVLSARTAQAESGLAHAAVADLFAKIDSRVLAGLPDMQRLAADRVMLRDVAAGRPTDERVTAAALLSAVHAMCARAPVLIAIDDVQWMDPSSVAVLAFVARRLKGPVGVVVTERRGEDVGEPAASWLQVGTAGVARLQVPPMSLGALHTMLTARLGRRFSRPAIVRIAEVSGGNPLYALELARVVDDGPVGRGQRLPETLADVVRLRVAGLLGEVRDVLLAAASVTAPTVDLLASVLGADAAQITAMLEVAEVEGIVAIEGNRVRFTHPLLASGIYENADPALRREFHRRLAQIYTQPELRARHLALATTEADEMTLSSLDAAAESARTRGAPAAAAELVELALQLGGDEVPRRIRAAEHHYVAGDMQRAAVLLDGVIAELQPGVLRAIALNLLAAVRIFEDDYAAAMDMLEQARGDAEGNDAVLVASLVSLCFAQGMAGSFGEQIATARVAVETAERAAVPALTSQALALWVLVGAQAGLGLDEEAMRRAVDLQDPDVDVPIPFSASATRGFVLGVAGRLAEADDELTEVAERSRQRGAEHDLVTVMGYRTLVAIWRGRYDEANAHGVEMLERAEQLGGSMAVASSVYAASAAYRGQEVQARRHADRALSQGAGYPALTIWARTALAFLEVSLGDYGAAVQAVAPLIELHRPFSGTELMSASFMPDAVEALIAVGRLSDAEELTGALERNGRRLDRPWMLCVGSRCRAMLSAHQGDLDSARESALRAMTEHERLPMPFERARSLLVLGEVQRRLRHRDEAAGCVREALREFESLGAPLWVDRARKQLSGITAARTETSELTDSERHVAELVASGMSNREVAEALFVSVKTVETNLTRVYRKLGIRSRAQLGKRLGQP</sequence>
<gene>
    <name evidence="4" type="ORF">A4X20_28220</name>
</gene>
<dbReference type="Pfam" id="PF00196">
    <property type="entry name" value="GerE"/>
    <property type="match status" value="1"/>
</dbReference>
<dbReference type="AlphaFoldDB" id="A0A178LQ92"/>
<dbReference type="STRING" id="912594.AWC12_00395"/>
<comment type="caution">
    <text evidence="4">The sequence shown here is derived from an EMBL/GenBank/DDBJ whole genome shotgun (WGS) entry which is preliminary data.</text>
</comment>
<keyword evidence="1" id="KW-0547">Nucleotide-binding</keyword>
<evidence type="ECO:0000256" key="1">
    <source>
        <dbReference type="ARBA" id="ARBA00022741"/>
    </source>
</evidence>
<dbReference type="InterPro" id="IPR036388">
    <property type="entry name" value="WH-like_DNA-bd_sf"/>
</dbReference>
<organism evidence="4 5">
    <name type="scientific">Mycolicibacterium iranicum</name>
    <name type="common">Mycobacterium iranicum</name>
    <dbReference type="NCBI Taxonomy" id="912594"/>
    <lineage>
        <taxon>Bacteria</taxon>
        <taxon>Bacillati</taxon>
        <taxon>Actinomycetota</taxon>
        <taxon>Actinomycetes</taxon>
        <taxon>Mycobacteriales</taxon>
        <taxon>Mycobacteriaceae</taxon>
        <taxon>Mycolicibacterium</taxon>
    </lineage>
</organism>